<dbReference type="Pfam" id="PF09694">
    <property type="entry name" value="Gcw_chp"/>
    <property type="match status" value="1"/>
</dbReference>
<dbReference type="AlphaFoldDB" id="A0A7X1B7W5"/>
<reference evidence="1 2" key="1">
    <citation type="submission" date="2020-07" db="EMBL/GenBank/DDBJ databases">
        <authorList>
            <person name="Feng X."/>
        </authorList>
    </citation>
    <scope>NUCLEOTIDE SEQUENCE [LARGE SCALE GENOMIC DNA]</scope>
    <source>
        <strain evidence="1 2">JCM23202</strain>
    </source>
</reference>
<gene>
    <name evidence="1" type="ORF">H5P27_14125</name>
</gene>
<proteinExistence type="predicted"/>
<keyword evidence="2" id="KW-1185">Reference proteome</keyword>
<dbReference type="Proteomes" id="UP000526501">
    <property type="component" value="Unassembled WGS sequence"/>
</dbReference>
<evidence type="ECO:0000313" key="2">
    <source>
        <dbReference type="Proteomes" id="UP000526501"/>
    </source>
</evidence>
<dbReference type="EMBL" id="JACHVC010000012">
    <property type="protein sequence ID" value="MBC2607187.1"/>
    <property type="molecule type" value="Genomic_DNA"/>
</dbReference>
<comment type="caution">
    <text evidence="1">The sequence shown here is derived from an EMBL/GenBank/DDBJ whole genome shotgun (WGS) entry which is preliminary data.</text>
</comment>
<dbReference type="RefSeq" id="WP_185661044.1">
    <property type="nucleotide sequence ID" value="NZ_CAWPOO010000012.1"/>
</dbReference>
<dbReference type="InterPro" id="IPR010239">
    <property type="entry name" value="CHP02001"/>
</dbReference>
<sequence length="224" mass="24216">MKLKRLSPTTVSFLSIVLSAPYCDADVYAEAVVSSLYVDRGLQAADLTVFPSIEFSEGDFYAGAWAVRPLENRGSPDFFDDELDLYAGYGWALSRKIALDVGLTRHFVSGDDDSSEAHAGIFAELGTVSPSLYLFHDFDLSESAAELSATVAVPLEGFPFEATGTLGYFDGDEDYSYFGLDLIYPIELSDASRLSFGLHYASNDFGALVPDSSLFGSASISFGF</sequence>
<organism evidence="1 2">
    <name type="scientific">Pelagicoccus albus</name>
    <dbReference type="NCBI Taxonomy" id="415222"/>
    <lineage>
        <taxon>Bacteria</taxon>
        <taxon>Pseudomonadati</taxon>
        <taxon>Verrucomicrobiota</taxon>
        <taxon>Opitutia</taxon>
        <taxon>Puniceicoccales</taxon>
        <taxon>Pelagicoccaceae</taxon>
        <taxon>Pelagicoccus</taxon>
    </lineage>
</organism>
<protein>
    <submittedName>
        <fullName evidence="1">Uncharacterized protein</fullName>
    </submittedName>
</protein>
<accession>A0A7X1B7W5</accession>
<name>A0A7X1B7W5_9BACT</name>
<evidence type="ECO:0000313" key="1">
    <source>
        <dbReference type="EMBL" id="MBC2607187.1"/>
    </source>
</evidence>